<reference evidence="6" key="1">
    <citation type="journal article" date="2010" name="PLoS Negl. Trop. Dis.">
        <title>The genome sequence of Trypanosoma brucei gambiense, causative agent of chronic human african trypanosomiasis.</title>
        <authorList>
            <person name="Jackson A.P."/>
            <person name="Sanders M."/>
            <person name="Berry A."/>
            <person name="McQuillan J."/>
            <person name="Aslett M.A."/>
            <person name="Quail M.A."/>
            <person name="Chukualim B."/>
            <person name="Capewell P."/>
            <person name="MacLeod A."/>
            <person name="Melville S.E."/>
            <person name="Gibson W."/>
            <person name="Barry J.D."/>
            <person name="Berriman M."/>
            <person name="Hertz-Fowler C."/>
        </authorList>
    </citation>
    <scope>NUCLEOTIDE SEQUENCE [LARGE SCALE GENOMIC DNA]</scope>
    <source>
        <strain evidence="6">MHOM/CI/86/DAL972</strain>
    </source>
</reference>
<evidence type="ECO:0000313" key="6">
    <source>
        <dbReference type="Proteomes" id="UP000002316"/>
    </source>
</evidence>
<dbReference type="GO" id="GO:0016559">
    <property type="term" value="P:peroxisome fission"/>
    <property type="evidence" value="ECO:0007669"/>
    <property type="project" value="InterPro"/>
</dbReference>
<name>C9ZYW5_TRYB9</name>
<proteinExistence type="predicted"/>
<dbReference type="Proteomes" id="UP000002316">
    <property type="component" value="Chromosome 9"/>
</dbReference>
<evidence type="ECO:0000256" key="2">
    <source>
        <dbReference type="ARBA" id="ARBA00023140"/>
    </source>
</evidence>
<evidence type="ECO:0000313" key="5">
    <source>
        <dbReference type="EMBL" id="CBH14614.1"/>
    </source>
</evidence>
<keyword evidence="1 4" id="KW-0472">Membrane</keyword>
<comment type="subcellular location">
    <subcellularLocation>
        <location evidence="3">Peroxisome membrane</location>
    </subcellularLocation>
</comment>
<dbReference type="GeneID" id="23860731"/>
<keyword evidence="2" id="KW-0576">Peroxisome</keyword>
<dbReference type="Pfam" id="PF05648">
    <property type="entry name" value="PEX11"/>
    <property type="match status" value="1"/>
</dbReference>
<keyword evidence="4" id="KW-0812">Transmembrane</keyword>
<keyword evidence="4" id="KW-1133">Transmembrane helix</keyword>
<gene>
    <name evidence="5" type="ORF">TbgDal_IX6900</name>
</gene>
<dbReference type="PANTHER" id="PTHR42266">
    <property type="entry name" value="GIM5B PROTEIN"/>
    <property type="match status" value="1"/>
</dbReference>
<organism evidence="5 6">
    <name type="scientific">Trypanosoma brucei gambiense (strain MHOM/CI/86/DAL972)</name>
    <dbReference type="NCBI Taxonomy" id="679716"/>
    <lineage>
        <taxon>Eukaryota</taxon>
        <taxon>Discoba</taxon>
        <taxon>Euglenozoa</taxon>
        <taxon>Kinetoplastea</taxon>
        <taxon>Metakinetoplastina</taxon>
        <taxon>Trypanosomatida</taxon>
        <taxon>Trypanosomatidae</taxon>
        <taxon>Trypanosoma</taxon>
    </lineage>
</organism>
<feature type="transmembrane region" description="Helical" evidence="4">
    <location>
        <begin position="124"/>
        <end position="145"/>
    </location>
</feature>
<evidence type="ECO:0000256" key="3">
    <source>
        <dbReference type="ARBA" id="ARBA00046271"/>
    </source>
</evidence>
<dbReference type="PANTHER" id="PTHR42266:SF1">
    <property type="entry name" value="GIM5B PROTEIN"/>
    <property type="match status" value="1"/>
</dbReference>
<protein>
    <submittedName>
        <fullName evidence="5">Gim5A protein</fullName>
    </submittedName>
</protein>
<evidence type="ECO:0000256" key="1">
    <source>
        <dbReference type="ARBA" id="ARBA00023136"/>
    </source>
</evidence>
<dbReference type="KEGG" id="tbg:TbgDal_IX6900"/>
<dbReference type="InterPro" id="IPR008733">
    <property type="entry name" value="PEX11"/>
</dbReference>
<dbReference type="RefSeq" id="XP_011776880.1">
    <property type="nucleotide sequence ID" value="XM_011778578.1"/>
</dbReference>
<accession>C9ZYW5</accession>
<dbReference type="OrthoDB" id="269398at2759"/>
<sequence length="243" mass="26367">MSAQAHTYLCDAWNRDKVMAIVQFLPMALEGPARTAGCESLALSLGNLARMGDAYRAVTRLSLLANALSKPTLTSLSKPTGDMVASRIDQLSHLFHIGFCLNENTAVLAGHGVFPKSLHRLSGVAVLCWMYTLVLGIVRQLYLFVKLRPRQASRGAGAGDDKKVPAYTYLELKRAFVNLLKLVCYFLFALTCLPEGKPQLLANASGPLVPLHVMVKALSPNPLHASNTVRGLLGLIASVCEFY</sequence>
<dbReference type="GO" id="GO:0005778">
    <property type="term" value="C:peroxisomal membrane"/>
    <property type="evidence" value="ECO:0007669"/>
    <property type="project" value="UniProtKB-SubCell"/>
</dbReference>
<dbReference type="AlphaFoldDB" id="C9ZYW5"/>
<dbReference type="VEuPathDB" id="TriTrypDB:Tbg972.9.6900"/>
<dbReference type="EMBL" id="FN554972">
    <property type="protein sequence ID" value="CBH14614.1"/>
    <property type="molecule type" value="Genomic_DNA"/>
</dbReference>
<evidence type="ECO:0000256" key="4">
    <source>
        <dbReference type="SAM" id="Phobius"/>
    </source>
</evidence>